<dbReference type="EMBL" id="JAAYSN010000215">
    <property type="protein sequence ID" value="NLP39665.1"/>
    <property type="molecule type" value="Genomic_DNA"/>
</dbReference>
<feature type="region of interest" description="Disordered" evidence="1">
    <location>
        <begin position="20"/>
        <end position="44"/>
    </location>
</feature>
<reference evidence="3 4" key="1">
    <citation type="journal article" date="2020" name="Biotechnol. Biofuels">
        <title>New insights from the biogas microbiome by comprehensive genome-resolved metagenomics of nearly 1600 species originating from multiple anaerobic digesters.</title>
        <authorList>
            <person name="Campanaro S."/>
            <person name="Treu L."/>
            <person name="Rodriguez-R L.M."/>
            <person name="Kovalovszki A."/>
            <person name="Ziels R.M."/>
            <person name="Maus I."/>
            <person name="Zhu X."/>
            <person name="Kougias P.G."/>
            <person name="Basile A."/>
            <person name="Luo G."/>
            <person name="Schluter A."/>
            <person name="Konstantinidis K.T."/>
            <person name="Angelidaki I."/>
        </authorList>
    </citation>
    <scope>NUCLEOTIDE SEQUENCE [LARGE SCALE GENOMIC DNA]</scope>
    <source>
        <strain evidence="3">AS23ysBPME_344</strain>
    </source>
</reference>
<feature type="compositionally biased region" description="Low complexity" evidence="1">
    <location>
        <begin position="20"/>
        <end position="29"/>
    </location>
</feature>
<feature type="chain" id="PRO_5031570103" evidence="2">
    <location>
        <begin position="21"/>
        <end position="77"/>
    </location>
</feature>
<evidence type="ECO:0000256" key="1">
    <source>
        <dbReference type="SAM" id="MobiDB-lite"/>
    </source>
</evidence>
<evidence type="ECO:0000313" key="3">
    <source>
        <dbReference type="EMBL" id="NLP39665.1"/>
    </source>
</evidence>
<feature type="non-terminal residue" evidence="3">
    <location>
        <position position="77"/>
    </location>
</feature>
<gene>
    <name evidence="3" type="ORF">GX356_08125</name>
</gene>
<keyword evidence="2" id="KW-0732">Signal</keyword>
<protein>
    <submittedName>
        <fullName evidence="3">Uncharacterized protein</fullName>
    </submittedName>
</protein>
<evidence type="ECO:0000256" key="2">
    <source>
        <dbReference type="SAM" id="SignalP"/>
    </source>
</evidence>
<evidence type="ECO:0000313" key="4">
    <source>
        <dbReference type="Proteomes" id="UP000568696"/>
    </source>
</evidence>
<organism evidence="3 4">
    <name type="scientific">Corynebacterium pollutisoli</name>
    <dbReference type="NCBI Taxonomy" id="1610489"/>
    <lineage>
        <taxon>Bacteria</taxon>
        <taxon>Bacillati</taxon>
        <taxon>Actinomycetota</taxon>
        <taxon>Actinomycetes</taxon>
        <taxon>Mycobacteriales</taxon>
        <taxon>Corynebacteriaceae</taxon>
        <taxon>Corynebacterium</taxon>
    </lineage>
</organism>
<sequence>MPARRLLPCVLGAALLTACGDTTDTTDTTEPLIDAPSTTLTTPPTQALELGEFDPEGDFQVFDPCTEIPAEVLEAAG</sequence>
<proteinExistence type="predicted"/>
<dbReference type="Proteomes" id="UP000568696">
    <property type="component" value="Unassembled WGS sequence"/>
</dbReference>
<name>A0A7X8MWE1_9CORY</name>
<dbReference type="AlphaFoldDB" id="A0A7X8MWE1"/>
<dbReference type="PROSITE" id="PS51257">
    <property type="entry name" value="PROKAR_LIPOPROTEIN"/>
    <property type="match status" value="1"/>
</dbReference>
<feature type="signal peptide" evidence="2">
    <location>
        <begin position="1"/>
        <end position="20"/>
    </location>
</feature>
<accession>A0A7X8MWE1</accession>
<comment type="caution">
    <text evidence="3">The sequence shown here is derived from an EMBL/GenBank/DDBJ whole genome shotgun (WGS) entry which is preliminary data.</text>
</comment>